<keyword evidence="5 6" id="KW-0472">Membrane</keyword>
<keyword evidence="3 6" id="KW-0812">Transmembrane</keyword>
<evidence type="ECO:0000256" key="5">
    <source>
        <dbReference type="ARBA" id="ARBA00023136"/>
    </source>
</evidence>
<feature type="transmembrane region" description="Helical" evidence="6">
    <location>
        <begin position="15"/>
        <end position="36"/>
    </location>
</feature>
<evidence type="ECO:0000256" key="2">
    <source>
        <dbReference type="ARBA" id="ARBA00022475"/>
    </source>
</evidence>
<dbReference type="EMBL" id="CACVAS010000117">
    <property type="protein sequence ID" value="CAA6823388.1"/>
    <property type="molecule type" value="Genomic_DNA"/>
</dbReference>
<dbReference type="PANTHER" id="PTHR12677:SF59">
    <property type="entry name" value="GOLGI APPARATUS MEMBRANE PROTEIN TVP38-RELATED"/>
    <property type="match status" value="1"/>
</dbReference>
<evidence type="ECO:0000256" key="6">
    <source>
        <dbReference type="RuleBase" id="RU366058"/>
    </source>
</evidence>
<name>A0A6S6U5D2_9BACT</name>
<feature type="transmembrane region" description="Helical" evidence="6">
    <location>
        <begin position="132"/>
        <end position="156"/>
    </location>
</feature>
<evidence type="ECO:0000256" key="1">
    <source>
        <dbReference type="ARBA" id="ARBA00004651"/>
    </source>
</evidence>
<dbReference type="GO" id="GO:0005886">
    <property type="term" value="C:plasma membrane"/>
    <property type="evidence" value="ECO:0007669"/>
    <property type="project" value="UniProtKB-SubCell"/>
</dbReference>
<feature type="domain" description="VTT" evidence="7">
    <location>
        <begin position="67"/>
        <end position="183"/>
    </location>
</feature>
<keyword evidence="2 6" id="KW-1003">Cell membrane</keyword>
<gene>
    <name evidence="8" type="ORF">HELGO_WM917</name>
</gene>
<feature type="transmembrane region" description="Helical" evidence="6">
    <location>
        <begin position="77"/>
        <end position="101"/>
    </location>
</feature>
<comment type="subcellular location">
    <subcellularLocation>
        <location evidence="1 6">Cell membrane</location>
        <topology evidence="1 6">Multi-pass membrane protein</topology>
    </subcellularLocation>
</comment>
<proteinExistence type="inferred from homology"/>
<dbReference type="AlphaFoldDB" id="A0A6S6U5D2"/>
<evidence type="ECO:0000256" key="3">
    <source>
        <dbReference type="ARBA" id="ARBA00022692"/>
    </source>
</evidence>
<protein>
    <recommendedName>
        <fullName evidence="6">TVP38/TMEM64 family membrane protein</fullName>
    </recommendedName>
</protein>
<feature type="transmembrane region" description="Helical" evidence="6">
    <location>
        <begin position="163"/>
        <end position="181"/>
    </location>
</feature>
<dbReference type="InterPro" id="IPR032816">
    <property type="entry name" value="VTT_dom"/>
</dbReference>
<sequence length="231" mass="25564">MTNIKKLLHLNRGSAIISVVAVVLPILGSLLSLYFIVEFPEFTDWIKAHQIIFFLGTVVTMAILLTPTTFIASLSGFLFGLSSVFYLVPAYVTASLLGYFLGQRLDRGKFLTSIVEVDNKQLLKNTVESNPFWFVMLCRISPILPFGLMNIALPAFGVKIKEFVSAGTVGMLPRTMLFIWLGSAAQSLMQAIEGGENGVGFKFYLTSLLVVLSSLGLLFLFKRKLKHLKES</sequence>
<dbReference type="PANTHER" id="PTHR12677">
    <property type="entry name" value="GOLGI APPARATUS MEMBRANE PROTEIN TVP38-RELATED"/>
    <property type="match status" value="1"/>
</dbReference>
<feature type="transmembrane region" description="Helical" evidence="6">
    <location>
        <begin position="201"/>
        <end position="221"/>
    </location>
</feature>
<feature type="transmembrane region" description="Helical" evidence="6">
    <location>
        <begin position="48"/>
        <end position="65"/>
    </location>
</feature>
<dbReference type="Pfam" id="PF09335">
    <property type="entry name" value="VTT_dom"/>
    <property type="match status" value="1"/>
</dbReference>
<evidence type="ECO:0000259" key="7">
    <source>
        <dbReference type="Pfam" id="PF09335"/>
    </source>
</evidence>
<keyword evidence="4 6" id="KW-1133">Transmembrane helix</keyword>
<evidence type="ECO:0000256" key="4">
    <source>
        <dbReference type="ARBA" id="ARBA00022989"/>
    </source>
</evidence>
<accession>A0A6S6U5D2</accession>
<organism evidence="8">
    <name type="scientific">uncultured Sulfurovum sp</name>
    <dbReference type="NCBI Taxonomy" id="269237"/>
    <lineage>
        <taxon>Bacteria</taxon>
        <taxon>Pseudomonadati</taxon>
        <taxon>Campylobacterota</taxon>
        <taxon>Epsilonproteobacteria</taxon>
        <taxon>Campylobacterales</taxon>
        <taxon>Sulfurovaceae</taxon>
        <taxon>Sulfurovum</taxon>
        <taxon>environmental samples</taxon>
    </lineage>
</organism>
<reference evidence="8" key="1">
    <citation type="submission" date="2020-01" db="EMBL/GenBank/DDBJ databases">
        <authorList>
            <person name="Meier V. D."/>
            <person name="Meier V D."/>
        </authorList>
    </citation>
    <scope>NUCLEOTIDE SEQUENCE</scope>
    <source>
        <strain evidence="8">HLG_WM_MAG_01</strain>
    </source>
</reference>
<evidence type="ECO:0000313" key="8">
    <source>
        <dbReference type="EMBL" id="CAA6823388.1"/>
    </source>
</evidence>
<dbReference type="InterPro" id="IPR015414">
    <property type="entry name" value="TMEM64"/>
</dbReference>
<comment type="similarity">
    <text evidence="6">Belongs to the TVP38/TMEM64 family.</text>
</comment>